<feature type="compositionally biased region" description="Basic residues" evidence="2">
    <location>
        <begin position="338"/>
        <end position="349"/>
    </location>
</feature>
<proteinExistence type="inferred from homology"/>
<organism evidence="3 4">
    <name type="scientific">Geotrypetes seraphini</name>
    <name type="common">Gaboon caecilian</name>
    <name type="synonym">Caecilia seraphini</name>
    <dbReference type="NCBI Taxonomy" id="260995"/>
    <lineage>
        <taxon>Eukaryota</taxon>
        <taxon>Metazoa</taxon>
        <taxon>Chordata</taxon>
        <taxon>Craniata</taxon>
        <taxon>Vertebrata</taxon>
        <taxon>Euteleostomi</taxon>
        <taxon>Amphibia</taxon>
        <taxon>Gymnophiona</taxon>
        <taxon>Geotrypetes</taxon>
    </lineage>
</organism>
<dbReference type="InterPro" id="IPR018797">
    <property type="entry name" value="FAM98"/>
</dbReference>
<dbReference type="GeneID" id="117365855"/>
<evidence type="ECO:0000313" key="3">
    <source>
        <dbReference type="Proteomes" id="UP000515159"/>
    </source>
</evidence>
<dbReference type="InParanoid" id="A0A6P8S6L3"/>
<dbReference type="KEGG" id="gsh:117365855"/>
<dbReference type="PANTHER" id="PTHR31353">
    <property type="entry name" value="FAM98"/>
    <property type="match status" value="1"/>
</dbReference>
<dbReference type="GO" id="GO:0072669">
    <property type="term" value="C:tRNA-splicing ligase complex"/>
    <property type="evidence" value="ECO:0007669"/>
    <property type="project" value="TreeGrafter"/>
</dbReference>
<evidence type="ECO:0000256" key="2">
    <source>
        <dbReference type="SAM" id="MobiDB-lite"/>
    </source>
</evidence>
<dbReference type="AlphaFoldDB" id="A0A6P8S6L3"/>
<protein>
    <submittedName>
        <fullName evidence="4">Protein FAM98C isoform X1</fullName>
    </submittedName>
</protein>
<reference evidence="4" key="1">
    <citation type="submission" date="2025-08" db="UniProtKB">
        <authorList>
            <consortium name="RefSeq"/>
        </authorList>
    </citation>
    <scope>IDENTIFICATION</scope>
</reference>
<dbReference type="CTD" id="147965"/>
<dbReference type="Proteomes" id="UP000515159">
    <property type="component" value="Chromosome 8"/>
</dbReference>
<dbReference type="RefSeq" id="XP_033812643.1">
    <property type="nucleotide sequence ID" value="XM_033956752.1"/>
</dbReference>
<accession>A0A6P8S6L3</accession>
<evidence type="ECO:0000313" key="4">
    <source>
        <dbReference type="RefSeq" id="XP_033812643.1"/>
    </source>
</evidence>
<sequence>MSAESVPCSSPVVLRPVLRALGYEGSLMDEEEEEEVALAKLVSGGASCQELTALCCWLVTELRLLCLLEEDVSPTSGPEDADTFQLEMSGVLSELHCPYTLLTSGHVTSRLTDAKNCLLLLEFLSSELQAARLLSSRPFPVPEKNEAAEELRQISLALNMPESTLSSPASQLLEGMRAKVSDLLSTLPESEAVMRPLLKVPLDPHQWEQLQQIQQTLRSEYECRMRMLVSRFHVTLQSFHWSERSKDREKEMFQVYTPLRSALTVQSHVTLAHILAMREDTSRIVKTSSGASREKTSCSVNKVLMGSVPDRGGRPNEIEPPMPMWEKRREWKGDSSQKHWKKHGRKKNR</sequence>
<comment type="similarity">
    <text evidence="1">Belongs to the FAM98 family.</text>
</comment>
<keyword evidence="3" id="KW-1185">Reference proteome</keyword>
<name>A0A6P8S6L3_GEOSA</name>
<dbReference type="OrthoDB" id="512356at2759"/>
<feature type="region of interest" description="Disordered" evidence="2">
    <location>
        <begin position="304"/>
        <end position="349"/>
    </location>
</feature>
<dbReference type="PANTHER" id="PTHR31353:SF10">
    <property type="entry name" value="PROTEIN FAM98C"/>
    <property type="match status" value="1"/>
</dbReference>
<gene>
    <name evidence="4" type="primary">FAM98C</name>
</gene>
<dbReference type="Pfam" id="PF10239">
    <property type="entry name" value="DUF2465"/>
    <property type="match status" value="1"/>
</dbReference>
<feature type="compositionally biased region" description="Basic and acidic residues" evidence="2">
    <location>
        <begin position="325"/>
        <end position="337"/>
    </location>
</feature>
<evidence type="ECO:0000256" key="1">
    <source>
        <dbReference type="ARBA" id="ARBA00007218"/>
    </source>
</evidence>